<protein>
    <submittedName>
        <fullName evidence="2">Uncharacterized protein</fullName>
    </submittedName>
</protein>
<dbReference type="AlphaFoldDB" id="A0A1L9U4R0"/>
<evidence type="ECO:0000256" key="1">
    <source>
        <dbReference type="SAM" id="MobiDB-lite"/>
    </source>
</evidence>
<feature type="region of interest" description="Disordered" evidence="1">
    <location>
        <begin position="436"/>
        <end position="558"/>
    </location>
</feature>
<feature type="compositionally biased region" description="Basic and acidic residues" evidence="1">
    <location>
        <begin position="75"/>
        <end position="88"/>
    </location>
</feature>
<feature type="region of interest" description="Disordered" evidence="1">
    <location>
        <begin position="566"/>
        <end position="585"/>
    </location>
</feature>
<feature type="compositionally biased region" description="Low complexity" evidence="1">
    <location>
        <begin position="310"/>
        <end position="322"/>
    </location>
</feature>
<dbReference type="OrthoDB" id="5396252at2759"/>
<feature type="region of interest" description="Disordered" evidence="1">
    <location>
        <begin position="375"/>
        <end position="418"/>
    </location>
</feature>
<dbReference type="PANTHER" id="PTHR42068">
    <property type="entry name" value="YALI0B18964P"/>
    <property type="match status" value="1"/>
</dbReference>
<feature type="compositionally biased region" description="Basic and acidic residues" evidence="1">
    <location>
        <begin position="488"/>
        <end position="502"/>
    </location>
</feature>
<dbReference type="Proteomes" id="UP000184499">
    <property type="component" value="Unassembled WGS sequence"/>
</dbReference>
<feature type="region of interest" description="Disordered" evidence="1">
    <location>
        <begin position="1"/>
        <end position="137"/>
    </location>
</feature>
<dbReference type="EMBL" id="KV878697">
    <property type="protein sequence ID" value="OJJ66657.1"/>
    <property type="molecule type" value="Genomic_DNA"/>
</dbReference>
<dbReference type="RefSeq" id="XP_067473907.1">
    <property type="nucleotide sequence ID" value="XM_067618884.1"/>
</dbReference>
<keyword evidence="3" id="KW-1185">Reference proteome</keyword>
<feature type="compositionally biased region" description="Low complexity" evidence="1">
    <location>
        <begin position="170"/>
        <end position="186"/>
    </location>
</feature>
<evidence type="ECO:0000313" key="2">
    <source>
        <dbReference type="EMBL" id="OJJ66657.1"/>
    </source>
</evidence>
<feature type="compositionally biased region" description="Acidic residues" evidence="1">
    <location>
        <begin position="921"/>
        <end position="931"/>
    </location>
</feature>
<feature type="region of interest" description="Disordered" evidence="1">
    <location>
        <begin position="867"/>
        <end position="962"/>
    </location>
</feature>
<dbReference type="OMA" id="QAQIQMT"/>
<evidence type="ECO:0000313" key="3">
    <source>
        <dbReference type="Proteomes" id="UP000184499"/>
    </source>
</evidence>
<feature type="region of interest" description="Disordered" evidence="1">
    <location>
        <begin position="152"/>
        <end position="349"/>
    </location>
</feature>
<feature type="compositionally biased region" description="Acidic residues" evidence="1">
    <location>
        <begin position="477"/>
        <end position="487"/>
    </location>
</feature>
<feature type="compositionally biased region" description="Polar residues" evidence="1">
    <location>
        <begin position="281"/>
        <end position="295"/>
    </location>
</feature>
<dbReference type="GeneID" id="93571372"/>
<reference evidence="3" key="1">
    <citation type="journal article" date="2017" name="Genome Biol.">
        <title>Comparative genomics reveals high biological diversity and specific adaptations in the industrially and medically important fungal genus Aspergillus.</title>
        <authorList>
            <person name="de Vries R.P."/>
            <person name="Riley R."/>
            <person name="Wiebenga A."/>
            <person name="Aguilar-Osorio G."/>
            <person name="Amillis S."/>
            <person name="Uchima C.A."/>
            <person name="Anderluh G."/>
            <person name="Asadollahi M."/>
            <person name="Askin M."/>
            <person name="Barry K."/>
            <person name="Battaglia E."/>
            <person name="Bayram O."/>
            <person name="Benocci T."/>
            <person name="Braus-Stromeyer S.A."/>
            <person name="Caldana C."/>
            <person name="Canovas D."/>
            <person name="Cerqueira G.C."/>
            <person name="Chen F."/>
            <person name="Chen W."/>
            <person name="Choi C."/>
            <person name="Clum A."/>
            <person name="Dos Santos R.A."/>
            <person name="Damasio A.R."/>
            <person name="Diallinas G."/>
            <person name="Emri T."/>
            <person name="Fekete E."/>
            <person name="Flipphi M."/>
            <person name="Freyberg S."/>
            <person name="Gallo A."/>
            <person name="Gournas C."/>
            <person name="Habgood R."/>
            <person name="Hainaut M."/>
            <person name="Harispe M.L."/>
            <person name="Henrissat B."/>
            <person name="Hilden K.S."/>
            <person name="Hope R."/>
            <person name="Hossain A."/>
            <person name="Karabika E."/>
            <person name="Karaffa L."/>
            <person name="Karanyi Z."/>
            <person name="Krasevec N."/>
            <person name="Kuo A."/>
            <person name="Kusch H."/>
            <person name="LaButti K."/>
            <person name="Lagendijk E.L."/>
            <person name="Lapidus A."/>
            <person name="Levasseur A."/>
            <person name="Lindquist E."/>
            <person name="Lipzen A."/>
            <person name="Logrieco A.F."/>
            <person name="MacCabe A."/>
            <person name="Maekelae M.R."/>
            <person name="Malavazi I."/>
            <person name="Melin P."/>
            <person name="Meyer V."/>
            <person name="Mielnichuk N."/>
            <person name="Miskei M."/>
            <person name="Molnar A.P."/>
            <person name="Mule G."/>
            <person name="Ngan C.Y."/>
            <person name="Orejas M."/>
            <person name="Orosz E."/>
            <person name="Ouedraogo J.P."/>
            <person name="Overkamp K.M."/>
            <person name="Park H.-S."/>
            <person name="Perrone G."/>
            <person name="Piumi F."/>
            <person name="Punt P.J."/>
            <person name="Ram A.F."/>
            <person name="Ramon A."/>
            <person name="Rauscher S."/>
            <person name="Record E."/>
            <person name="Riano-Pachon D.M."/>
            <person name="Robert V."/>
            <person name="Roehrig J."/>
            <person name="Ruller R."/>
            <person name="Salamov A."/>
            <person name="Salih N.S."/>
            <person name="Samson R.A."/>
            <person name="Sandor E."/>
            <person name="Sanguinetti M."/>
            <person name="Schuetze T."/>
            <person name="Sepcic K."/>
            <person name="Shelest E."/>
            <person name="Sherlock G."/>
            <person name="Sophianopoulou V."/>
            <person name="Squina F.M."/>
            <person name="Sun H."/>
            <person name="Susca A."/>
            <person name="Todd R.B."/>
            <person name="Tsang A."/>
            <person name="Unkles S.E."/>
            <person name="van de Wiele N."/>
            <person name="van Rossen-Uffink D."/>
            <person name="Oliveira J.V."/>
            <person name="Vesth T.C."/>
            <person name="Visser J."/>
            <person name="Yu J.-H."/>
            <person name="Zhou M."/>
            <person name="Andersen M.R."/>
            <person name="Archer D.B."/>
            <person name="Baker S.E."/>
            <person name="Benoit I."/>
            <person name="Brakhage A.A."/>
            <person name="Braus G.H."/>
            <person name="Fischer R."/>
            <person name="Frisvad J.C."/>
            <person name="Goldman G.H."/>
            <person name="Houbraken J."/>
            <person name="Oakley B."/>
            <person name="Pocsi I."/>
            <person name="Scazzocchio C."/>
            <person name="Seiboth B."/>
            <person name="vanKuyk P.A."/>
            <person name="Wortman J."/>
            <person name="Dyer P.S."/>
            <person name="Grigoriev I.V."/>
        </authorList>
    </citation>
    <scope>NUCLEOTIDE SEQUENCE [LARGE SCALE GENOMIC DNA]</scope>
    <source>
        <strain evidence="3">CBS 101740 / IMI 381727 / IBT 21946</strain>
    </source>
</reference>
<gene>
    <name evidence="2" type="ORF">ASPBRDRAFT_137357</name>
</gene>
<feature type="compositionally biased region" description="Basic and acidic residues" evidence="1">
    <location>
        <begin position="32"/>
        <end position="43"/>
    </location>
</feature>
<feature type="compositionally biased region" description="Basic and acidic residues" evidence="1">
    <location>
        <begin position="455"/>
        <end position="467"/>
    </location>
</feature>
<feature type="compositionally biased region" description="Basic and acidic residues" evidence="1">
    <location>
        <begin position="399"/>
        <end position="410"/>
    </location>
</feature>
<proteinExistence type="predicted"/>
<feature type="region of interest" description="Disordered" evidence="1">
    <location>
        <begin position="817"/>
        <end position="848"/>
    </location>
</feature>
<feature type="region of interest" description="Disordered" evidence="1">
    <location>
        <begin position="593"/>
        <end position="613"/>
    </location>
</feature>
<feature type="compositionally biased region" description="Polar residues" evidence="1">
    <location>
        <begin position="440"/>
        <end position="453"/>
    </location>
</feature>
<feature type="compositionally biased region" description="Basic and acidic residues" evidence="1">
    <location>
        <begin position="240"/>
        <end position="263"/>
    </location>
</feature>
<feature type="compositionally biased region" description="Polar residues" evidence="1">
    <location>
        <begin position="593"/>
        <end position="602"/>
    </location>
</feature>
<dbReference type="VEuPathDB" id="FungiDB:ASPBRDRAFT_137357"/>
<accession>A0A1L9U4R0</accession>
<name>A0A1L9U4R0_ASPBC</name>
<dbReference type="STRING" id="767769.A0A1L9U4R0"/>
<sequence length="962" mass="104414">MPIKLPKGFARRKSSSNALEEVQNPPQSSFRVFERPSGDKKSFSDGNLVAKRLSEGQPLDSPSEDDNIFALHESQPARHQYEPPRSPDDSLPLFLIPVRRTSFARPRTSTRRSTDGPQPESQSPHTRNLYDIPIPPLSGAIRAAGRTFSFGGRFSKASAATPPPQPSTPGPSRSRGMTTSTSSTATPPKLPDTELQIGKIDDDFQNMFGDIGKRYYGSKDSSLDQPGDLDSSGPASRPDALPRKDEKVSRPAPIDTDRSKEVEPSPYSWDSRHSEDGLLTTLDSPSEQPATQLHQRNIDTVAVGDRRKSTPLSATTPLATTSHRSLAKPRTTADKGLRRSGVYSNRRDSVPVEDEDAKLIMESLYSKRSSQVPFMADHGASDTENDAPLFGQSGANTSHPDRRDSVHKDSLSSPVLSDHLDPSIAAHARLAAQYEKAQPVSVSSTNKVMTPSQFEHYRQQQELRRSNSDASKSENSAESDYDDDDEVEKDREAERQRRKQEAHLSVYRQQMMKVTGQESPAPAMRTEMDQASRSAPNLLQPGNISGSGKNSDGDDDEEIPLGILAAHGFPNRNRPPSRLAPSSSIPNLRASFQQPYLSSPSPASVAERDPNNRGSLPVFARNLPRDPYFGASLVNQSNRESLALGGGVSVHGGPSPALPPGGLVGVIATEERARAMRRGSPNTQAMYDYQGGMPMPPVHPGGVPRPYTMMSLSSPNAGGVQPTISATEQAQIELSQQMTQMVQMQMQWMQQMIHMQGGQSTQLMPPVGPPPTLGANVNARPSSMPSAGNMNNAHAGYSGDQRTLSMLDPNVSSRLNSAAMPHVSGGLRPSTPAGQGYAPSIAPSERSNVGLAPRYRPVSTIQPELVNVSSSSIPKPWNDENRKSSLSAATPAAPQASRMSHRPMPSDSKPTSVSKPNVGAEQDDEDDDEGWAEMMKKRENKRNNWKMKKETSSFGDLLNAVH</sequence>
<organism evidence="2 3">
    <name type="scientific">Aspergillus brasiliensis (strain CBS 101740 / IMI 381727 / IBT 21946)</name>
    <dbReference type="NCBI Taxonomy" id="767769"/>
    <lineage>
        <taxon>Eukaryota</taxon>
        <taxon>Fungi</taxon>
        <taxon>Dikarya</taxon>
        <taxon>Ascomycota</taxon>
        <taxon>Pezizomycotina</taxon>
        <taxon>Eurotiomycetes</taxon>
        <taxon>Eurotiomycetidae</taxon>
        <taxon>Eurotiales</taxon>
        <taxon>Aspergillaceae</taxon>
        <taxon>Aspergillus</taxon>
        <taxon>Aspergillus subgen. Circumdati</taxon>
    </lineage>
</organism>
<feature type="compositionally biased region" description="Polar residues" evidence="1">
    <location>
        <begin position="115"/>
        <end position="126"/>
    </location>
</feature>
<dbReference type="PANTHER" id="PTHR42068:SF1">
    <property type="entry name" value="YALI0B18964P"/>
    <property type="match status" value="1"/>
</dbReference>